<evidence type="ECO:0000256" key="1">
    <source>
        <dbReference type="ARBA" id="ARBA00000012"/>
    </source>
</evidence>
<dbReference type="PROSITE" id="PS00793">
    <property type="entry name" value="DHPS_2"/>
    <property type="match status" value="1"/>
</dbReference>
<dbReference type="InterPro" id="IPR045031">
    <property type="entry name" value="DHP_synth-like"/>
</dbReference>
<dbReference type="GeneID" id="82809040"/>
<dbReference type="PROSITE" id="PS00792">
    <property type="entry name" value="DHPS_1"/>
    <property type="match status" value="1"/>
</dbReference>
<proteinExistence type="inferred from homology"/>
<keyword evidence="9" id="KW-0460">Magnesium</keyword>
<dbReference type="Proteomes" id="UP000317180">
    <property type="component" value="Unassembled WGS sequence"/>
</dbReference>
<dbReference type="PROSITE" id="PS50972">
    <property type="entry name" value="PTERIN_BINDING"/>
    <property type="match status" value="1"/>
</dbReference>
<evidence type="ECO:0000256" key="10">
    <source>
        <dbReference type="ARBA" id="ARBA00022909"/>
    </source>
</evidence>
<evidence type="ECO:0000256" key="4">
    <source>
        <dbReference type="ARBA" id="ARBA00009503"/>
    </source>
</evidence>
<dbReference type="EMBL" id="BJOD01000092">
    <property type="protein sequence ID" value="GED28698.1"/>
    <property type="molecule type" value="Genomic_DNA"/>
</dbReference>
<organism evidence="13 14">
    <name type="scientific">Brevibacillus agri</name>
    <dbReference type="NCBI Taxonomy" id="51101"/>
    <lineage>
        <taxon>Bacteria</taxon>
        <taxon>Bacillati</taxon>
        <taxon>Bacillota</taxon>
        <taxon>Bacilli</taxon>
        <taxon>Bacillales</taxon>
        <taxon>Paenibacillaceae</taxon>
        <taxon>Brevibacillus</taxon>
    </lineage>
</organism>
<evidence type="ECO:0000256" key="3">
    <source>
        <dbReference type="ARBA" id="ARBA00004763"/>
    </source>
</evidence>
<dbReference type="PANTHER" id="PTHR20941">
    <property type="entry name" value="FOLATE SYNTHESIS PROTEINS"/>
    <property type="match status" value="1"/>
</dbReference>
<gene>
    <name evidence="13" type="ORF">BAG01nite_48000</name>
</gene>
<dbReference type="PANTHER" id="PTHR20941:SF1">
    <property type="entry name" value="FOLIC ACID SYNTHESIS PROTEIN FOL1"/>
    <property type="match status" value="1"/>
</dbReference>
<sequence>MKYNPFRIHAATVDEMLAELAHRGIFGDQAERLAEWRAGLMIHVENMSEAVAEKVRLDMLSAGAEAVVSGQPGATDKKRLLLLAGPKQLEQALSQLEKRDEELAAVAAEVREALAMPARLRARRELNCGRYTLPLGERTLVMGILNVTPDSFSDGGRFVDLDHALAQARAMVEAGADIIDIGGESTRPGAEPVGEAEELDRVLPVIRRLSAELSVPLSIDTYKAAVAERALDAGAHIINDVWGAKRDPRMAEVAARRGVPIILMHNRTDTDYRDFYSDFVRDLRESVQIALQAGVREEQIILDPGIGFVKTVEQNLETMRRLDDFVALGYPVLLATSRKRMIGHVLDLPVDDRVEGTAATVALGVAKGCHMVRVHDVKEMKRVTKMMDAMLKGGI</sequence>
<evidence type="ECO:0000313" key="14">
    <source>
        <dbReference type="Proteomes" id="UP000317180"/>
    </source>
</evidence>
<keyword evidence="14" id="KW-1185">Reference proteome</keyword>
<comment type="similarity">
    <text evidence="4">Belongs to the DHPS family.</text>
</comment>
<feature type="domain" description="Pterin-binding" evidence="12">
    <location>
        <begin position="139"/>
        <end position="385"/>
    </location>
</feature>
<dbReference type="CDD" id="cd00739">
    <property type="entry name" value="DHPS"/>
    <property type="match status" value="1"/>
</dbReference>
<evidence type="ECO:0000256" key="11">
    <source>
        <dbReference type="ARBA" id="ARBA00030193"/>
    </source>
</evidence>
<dbReference type="SUPFAM" id="SSF51717">
    <property type="entry name" value="Dihydropteroate synthetase-like"/>
    <property type="match status" value="1"/>
</dbReference>
<dbReference type="Pfam" id="PF00809">
    <property type="entry name" value="Pterin_bind"/>
    <property type="match status" value="1"/>
</dbReference>
<comment type="caution">
    <text evidence="13">The sequence shown here is derived from an EMBL/GenBank/DDBJ whole genome shotgun (WGS) entry which is preliminary data.</text>
</comment>
<name>A0ABQ0SY55_9BACL</name>
<comment type="pathway">
    <text evidence="3">Cofactor biosynthesis; tetrahydrofolate biosynthesis; 7,8-dihydrofolate from 2-amino-4-hydroxy-6-hydroxymethyl-7,8-dihydropteridine diphosphate and 4-aminobenzoate: step 1/2.</text>
</comment>
<evidence type="ECO:0000259" key="12">
    <source>
        <dbReference type="PROSITE" id="PS50972"/>
    </source>
</evidence>
<comment type="cofactor">
    <cofactor evidence="2">
        <name>Mg(2+)</name>
        <dbReference type="ChEBI" id="CHEBI:18420"/>
    </cofactor>
</comment>
<dbReference type="Gene3D" id="3.20.20.20">
    <property type="entry name" value="Dihydropteroate synthase-like"/>
    <property type="match status" value="1"/>
</dbReference>
<evidence type="ECO:0000313" key="13">
    <source>
        <dbReference type="EMBL" id="GED28698.1"/>
    </source>
</evidence>
<evidence type="ECO:0000256" key="2">
    <source>
        <dbReference type="ARBA" id="ARBA00001946"/>
    </source>
</evidence>
<comment type="catalytic activity">
    <reaction evidence="1">
        <text>(7,8-dihydropterin-6-yl)methyl diphosphate + 4-aminobenzoate = 7,8-dihydropteroate + diphosphate</text>
        <dbReference type="Rhea" id="RHEA:19949"/>
        <dbReference type="ChEBI" id="CHEBI:17836"/>
        <dbReference type="ChEBI" id="CHEBI:17839"/>
        <dbReference type="ChEBI" id="CHEBI:33019"/>
        <dbReference type="ChEBI" id="CHEBI:72950"/>
        <dbReference type="EC" id="2.5.1.15"/>
    </reaction>
</comment>
<dbReference type="EC" id="2.5.1.15" evidence="5"/>
<evidence type="ECO:0000256" key="8">
    <source>
        <dbReference type="ARBA" id="ARBA00022723"/>
    </source>
</evidence>
<dbReference type="InterPro" id="IPR006390">
    <property type="entry name" value="DHP_synth_dom"/>
</dbReference>
<accession>A0ABQ0SY55</accession>
<evidence type="ECO:0000256" key="9">
    <source>
        <dbReference type="ARBA" id="ARBA00022842"/>
    </source>
</evidence>
<dbReference type="NCBIfam" id="TIGR01496">
    <property type="entry name" value="DHPS"/>
    <property type="match status" value="1"/>
</dbReference>
<reference evidence="13 14" key="1">
    <citation type="submission" date="2019-06" db="EMBL/GenBank/DDBJ databases">
        <title>Whole genome shotgun sequence of Brevibacillus agri NBRC 15538.</title>
        <authorList>
            <person name="Hosoyama A."/>
            <person name="Uohara A."/>
            <person name="Ohji S."/>
            <person name="Ichikawa N."/>
        </authorList>
    </citation>
    <scope>NUCLEOTIDE SEQUENCE [LARGE SCALE GENOMIC DNA]</scope>
    <source>
        <strain evidence="13 14">NBRC 15538</strain>
    </source>
</reference>
<dbReference type="InterPro" id="IPR000489">
    <property type="entry name" value="Pterin-binding_dom"/>
</dbReference>
<dbReference type="RefSeq" id="WP_174768837.1">
    <property type="nucleotide sequence ID" value="NZ_BJOD01000092.1"/>
</dbReference>
<keyword evidence="7" id="KW-0808">Transferase</keyword>
<keyword evidence="8" id="KW-0479">Metal-binding</keyword>
<evidence type="ECO:0000256" key="7">
    <source>
        <dbReference type="ARBA" id="ARBA00022679"/>
    </source>
</evidence>
<keyword evidence="10" id="KW-0289">Folate biosynthesis</keyword>
<protein>
    <recommendedName>
        <fullName evidence="6">Dihydropteroate synthase</fullName>
        <ecNumber evidence="5">2.5.1.15</ecNumber>
    </recommendedName>
    <alternativeName>
        <fullName evidence="11">Dihydropteroate pyrophosphorylase</fullName>
    </alternativeName>
</protein>
<evidence type="ECO:0000256" key="5">
    <source>
        <dbReference type="ARBA" id="ARBA00012458"/>
    </source>
</evidence>
<evidence type="ECO:0000256" key="6">
    <source>
        <dbReference type="ARBA" id="ARBA00016919"/>
    </source>
</evidence>
<dbReference type="InterPro" id="IPR011005">
    <property type="entry name" value="Dihydropteroate_synth-like_sf"/>
</dbReference>